<keyword evidence="2" id="KW-0812">Transmembrane</keyword>
<proteinExistence type="predicted"/>
<dbReference type="EMBL" id="MN740141">
    <property type="protein sequence ID" value="QHT89513.1"/>
    <property type="molecule type" value="Genomic_DNA"/>
</dbReference>
<evidence type="ECO:0000313" key="3">
    <source>
        <dbReference type="EMBL" id="QHT89513.1"/>
    </source>
</evidence>
<feature type="compositionally biased region" description="Low complexity" evidence="1">
    <location>
        <begin position="70"/>
        <end position="103"/>
    </location>
</feature>
<dbReference type="AlphaFoldDB" id="A0A6C0IDA7"/>
<reference evidence="3" key="1">
    <citation type="journal article" date="2020" name="Nature">
        <title>Giant virus diversity and host interactions through global metagenomics.</title>
        <authorList>
            <person name="Schulz F."/>
            <person name="Roux S."/>
            <person name="Paez-Espino D."/>
            <person name="Jungbluth S."/>
            <person name="Walsh D.A."/>
            <person name="Denef V.J."/>
            <person name="McMahon K.D."/>
            <person name="Konstantinidis K.T."/>
            <person name="Eloe-Fadrosh E.A."/>
            <person name="Kyrpides N.C."/>
            <person name="Woyke T."/>
        </authorList>
    </citation>
    <scope>NUCLEOTIDE SEQUENCE</scope>
    <source>
        <strain evidence="3">GVMAG-M-3300023184-60</strain>
    </source>
</reference>
<accession>A0A6C0IDA7</accession>
<sequence length="103" mass="10887">MTGMWGFVSYLIYSLVTFPLVLLWLYNIECLTTGNCHIWSWVITVITLISALTSTIMIVAISINPPAGFTATTSGTSSTTTTTTSTTSKPAVDTTKATAAATA</sequence>
<feature type="region of interest" description="Disordered" evidence="1">
    <location>
        <begin position="69"/>
        <end position="103"/>
    </location>
</feature>
<protein>
    <submittedName>
        <fullName evidence="3">Uncharacterized protein</fullName>
    </submittedName>
</protein>
<organism evidence="3">
    <name type="scientific">viral metagenome</name>
    <dbReference type="NCBI Taxonomy" id="1070528"/>
    <lineage>
        <taxon>unclassified sequences</taxon>
        <taxon>metagenomes</taxon>
        <taxon>organismal metagenomes</taxon>
    </lineage>
</organism>
<feature type="transmembrane region" description="Helical" evidence="2">
    <location>
        <begin position="38"/>
        <end position="61"/>
    </location>
</feature>
<evidence type="ECO:0000256" key="2">
    <source>
        <dbReference type="SAM" id="Phobius"/>
    </source>
</evidence>
<name>A0A6C0IDA7_9ZZZZ</name>
<keyword evidence="2" id="KW-1133">Transmembrane helix</keyword>
<feature type="transmembrane region" description="Helical" evidence="2">
    <location>
        <begin position="7"/>
        <end position="26"/>
    </location>
</feature>
<keyword evidence="2" id="KW-0472">Membrane</keyword>
<evidence type="ECO:0000256" key="1">
    <source>
        <dbReference type="SAM" id="MobiDB-lite"/>
    </source>
</evidence>